<dbReference type="AlphaFoldDB" id="A0A8J8NYR2"/>
<evidence type="ECO:0000313" key="2">
    <source>
        <dbReference type="Proteomes" id="UP000785679"/>
    </source>
</evidence>
<sequence length="208" mass="23828">MLLYLGATGHQLSEQDFKSSILHQFEQDKSTLSFDGFMLLIRSIINAKGPQALIQWLTNLGYVYSHELQTFVTERSRVYTLTIHSNQQLGVTQVDTLLEDQEPEFESTEQQIVEQGREIYSNGALKMHCSFHENINVYSFLASNESTKDPIIACIDLSDFAGVVQTSTQSLIRQKTIEPREKAFMFHAKIVDAEFKDPLRPMISYRKI</sequence>
<protein>
    <submittedName>
        <fullName evidence="1">Uncharacterized protein</fullName>
    </submittedName>
</protein>
<name>A0A8J8NYR2_HALGN</name>
<organism evidence="1 2">
    <name type="scientific">Halteria grandinella</name>
    <dbReference type="NCBI Taxonomy" id="5974"/>
    <lineage>
        <taxon>Eukaryota</taxon>
        <taxon>Sar</taxon>
        <taxon>Alveolata</taxon>
        <taxon>Ciliophora</taxon>
        <taxon>Intramacronucleata</taxon>
        <taxon>Spirotrichea</taxon>
        <taxon>Stichotrichia</taxon>
        <taxon>Sporadotrichida</taxon>
        <taxon>Halteriidae</taxon>
        <taxon>Halteria</taxon>
    </lineage>
</organism>
<gene>
    <name evidence="1" type="ORF">FGO68_gene2473</name>
</gene>
<accession>A0A8J8NYR2</accession>
<keyword evidence="2" id="KW-1185">Reference proteome</keyword>
<proteinExistence type="predicted"/>
<comment type="caution">
    <text evidence="1">The sequence shown here is derived from an EMBL/GenBank/DDBJ whole genome shotgun (WGS) entry which is preliminary data.</text>
</comment>
<dbReference type="Proteomes" id="UP000785679">
    <property type="component" value="Unassembled WGS sequence"/>
</dbReference>
<dbReference type="EMBL" id="RRYP01004814">
    <property type="protein sequence ID" value="TNV82556.1"/>
    <property type="molecule type" value="Genomic_DNA"/>
</dbReference>
<reference evidence="1" key="1">
    <citation type="submission" date="2019-06" db="EMBL/GenBank/DDBJ databases">
        <authorList>
            <person name="Zheng W."/>
        </authorList>
    </citation>
    <scope>NUCLEOTIDE SEQUENCE</scope>
    <source>
        <strain evidence="1">QDHG01</strain>
    </source>
</reference>
<evidence type="ECO:0000313" key="1">
    <source>
        <dbReference type="EMBL" id="TNV82556.1"/>
    </source>
</evidence>